<evidence type="ECO:0000313" key="1">
    <source>
        <dbReference type="EMBL" id="GFY58656.1"/>
    </source>
</evidence>
<comment type="caution">
    <text evidence="1">The sequence shown here is derived from an EMBL/GenBank/DDBJ whole genome shotgun (WGS) entry which is preliminary data.</text>
</comment>
<proteinExistence type="predicted"/>
<dbReference type="EMBL" id="BMAV01012196">
    <property type="protein sequence ID" value="GFY58656.1"/>
    <property type="molecule type" value="Genomic_DNA"/>
</dbReference>
<protein>
    <submittedName>
        <fullName evidence="1">Uncharacterized protein</fullName>
    </submittedName>
</protein>
<gene>
    <name evidence="1" type="ORF">TNIN_222771</name>
</gene>
<keyword evidence="2" id="KW-1185">Reference proteome</keyword>
<accession>A0A8X6XSR8</accession>
<sequence>MHCQKSKILIKNQTLRIVAGAVKTTPIDSMPNRLNGDKLLRTIIQEKNLILWEKRLLKYLDVFFTLKCEVNQDLTRNLRIHKRFL</sequence>
<organism evidence="1 2">
    <name type="scientific">Trichonephila inaurata madagascariensis</name>
    <dbReference type="NCBI Taxonomy" id="2747483"/>
    <lineage>
        <taxon>Eukaryota</taxon>
        <taxon>Metazoa</taxon>
        <taxon>Ecdysozoa</taxon>
        <taxon>Arthropoda</taxon>
        <taxon>Chelicerata</taxon>
        <taxon>Arachnida</taxon>
        <taxon>Araneae</taxon>
        <taxon>Araneomorphae</taxon>
        <taxon>Entelegynae</taxon>
        <taxon>Araneoidea</taxon>
        <taxon>Nephilidae</taxon>
        <taxon>Trichonephila</taxon>
        <taxon>Trichonephila inaurata</taxon>
    </lineage>
</organism>
<dbReference type="AlphaFoldDB" id="A0A8X6XSR8"/>
<evidence type="ECO:0000313" key="2">
    <source>
        <dbReference type="Proteomes" id="UP000886998"/>
    </source>
</evidence>
<name>A0A8X6XSR8_9ARAC</name>
<dbReference type="Proteomes" id="UP000886998">
    <property type="component" value="Unassembled WGS sequence"/>
</dbReference>
<reference evidence="1" key="1">
    <citation type="submission" date="2020-08" db="EMBL/GenBank/DDBJ databases">
        <title>Multicomponent nature underlies the extraordinary mechanical properties of spider dragline silk.</title>
        <authorList>
            <person name="Kono N."/>
            <person name="Nakamura H."/>
            <person name="Mori M."/>
            <person name="Yoshida Y."/>
            <person name="Ohtoshi R."/>
            <person name="Malay A.D."/>
            <person name="Moran D.A.P."/>
            <person name="Tomita M."/>
            <person name="Numata K."/>
            <person name="Arakawa K."/>
        </authorList>
    </citation>
    <scope>NUCLEOTIDE SEQUENCE</scope>
</reference>